<dbReference type="NCBIfam" id="TIGR02357">
    <property type="entry name" value="ECF_ThiT_YuaJ"/>
    <property type="match status" value="1"/>
</dbReference>
<dbReference type="Pfam" id="PF09515">
    <property type="entry name" value="Thia_YuaJ"/>
    <property type="match status" value="1"/>
</dbReference>
<name>A0A921G0V0_SPOPS</name>
<feature type="transmembrane region" description="Helical" evidence="1">
    <location>
        <begin position="159"/>
        <end position="182"/>
    </location>
</feature>
<comment type="caution">
    <text evidence="2">The sequence shown here is derived from an EMBL/GenBank/DDBJ whole genome shotgun (WGS) entry which is preliminary data.</text>
</comment>
<dbReference type="Proteomes" id="UP000698173">
    <property type="component" value="Unassembled WGS sequence"/>
</dbReference>
<proteinExistence type="predicted"/>
<dbReference type="GO" id="GO:0015234">
    <property type="term" value="F:thiamine transmembrane transporter activity"/>
    <property type="evidence" value="ECO:0007669"/>
    <property type="project" value="InterPro"/>
</dbReference>
<dbReference type="AlphaFoldDB" id="A0A921G0V0"/>
<sequence>MERKKLQLLLEVAILGAISFVLDQIGFKMPQGGSVTLSMLPIVIMAFRWGIMGGMLTGFVSGVLQLLMGGFVLNPIQAALDYFVAYTLVGVAGVTLAWLLSSKAKGNKGSMVTAIVIGTVIGGFLRYLIHFIGGIVFFASYAPEGQPVWLYSLLYNASYMIPAIILAAIVTSLLFTTAPRLLERK</sequence>
<protein>
    <submittedName>
        <fullName evidence="2">Energy-coupled thiamine transporter ThiT</fullName>
    </submittedName>
</protein>
<organism evidence="2 3">
    <name type="scientific">Sporosarcina psychrophila</name>
    <name type="common">Bacillus psychrophilus</name>
    <dbReference type="NCBI Taxonomy" id="1476"/>
    <lineage>
        <taxon>Bacteria</taxon>
        <taxon>Bacillati</taxon>
        <taxon>Bacillota</taxon>
        <taxon>Bacilli</taxon>
        <taxon>Bacillales</taxon>
        <taxon>Caryophanaceae</taxon>
        <taxon>Sporosarcina</taxon>
    </lineage>
</organism>
<feature type="transmembrane region" description="Helical" evidence="1">
    <location>
        <begin position="82"/>
        <end position="100"/>
    </location>
</feature>
<dbReference type="GO" id="GO:0005886">
    <property type="term" value="C:plasma membrane"/>
    <property type="evidence" value="ECO:0007669"/>
    <property type="project" value="InterPro"/>
</dbReference>
<dbReference type="InterPro" id="IPR012651">
    <property type="entry name" value="Thia_Transptr_ThiT"/>
</dbReference>
<gene>
    <name evidence="2" type="primary">thiT</name>
    <name evidence="2" type="ORF">K8V56_12450</name>
</gene>
<keyword evidence="1" id="KW-0812">Transmembrane</keyword>
<feature type="transmembrane region" description="Helical" evidence="1">
    <location>
        <begin position="112"/>
        <end position="139"/>
    </location>
</feature>
<reference evidence="2" key="2">
    <citation type="submission" date="2021-09" db="EMBL/GenBank/DDBJ databases">
        <authorList>
            <person name="Gilroy R."/>
        </authorList>
    </citation>
    <scope>NUCLEOTIDE SEQUENCE</scope>
    <source>
        <strain evidence="2">CHK171-7178</strain>
    </source>
</reference>
<dbReference type="EMBL" id="DYWT01000200">
    <property type="protein sequence ID" value="HJF32569.1"/>
    <property type="molecule type" value="Genomic_DNA"/>
</dbReference>
<reference evidence="2" key="1">
    <citation type="journal article" date="2021" name="PeerJ">
        <title>Extensive microbial diversity within the chicken gut microbiome revealed by metagenomics and culture.</title>
        <authorList>
            <person name="Gilroy R."/>
            <person name="Ravi A."/>
            <person name="Getino M."/>
            <person name="Pursley I."/>
            <person name="Horton D.L."/>
            <person name="Alikhan N.F."/>
            <person name="Baker D."/>
            <person name="Gharbi K."/>
            <person name="Hall N."/>
            <person name="Watson M."/>
            <person name="Adriaenssens E.M."/>
            <person name="Foster-Nyarko E."/>
            <person name="Jarju S."/>
            <person name="Secka A."/>
            <person name="Antonio M."/>
            <person name="Oren A."/>
            <person name="Chaudhuri R.R."/>
            <person name="La Ragione R."/>
            <person name="Hildebrand F."/>
            <person name="Pallen M.J."/>
        </authorList>
    </citation>
    <scope>NUCLEOTIDE SEQUENCE</scope>
    <source>
        <strain evidence="2">CHK171-7178</strain>
    </source>
</reference>
<evidence type="ECO:0000256" key="1">
    <source>
        <dbReference type="SAM" id="Phobius"/>
    </source>
</evidence>
<evidence type="ECO:0000313" key="3">
    <source>
        <dbReference type="Proteomes" id="UP000698173"/>
    </source>
</evidence>
<keyword evidence="1" id="KW-1133">Transmembrane helix</keyword>
<evidence type="ECO:0000313" key="2">
    <source>
        <dbReference type="EMBL" id="HJF32569.1"/>
    </source>
</evidence>
<dbReference type="Gene3D" id="1.10.1760.20">
    <property type="match status" value="1"/>
</dbReference>
<accession>A0A921G0V0</accession>
<keyword evidence="1" id="KW-0472">Membrane</keyword>